<dbReference type="EMBL" id="JBHTJL010000009">
    <property type="protein sequence ID" value="MFD1062656.1"/>
    <property type="molecule type" value="Genomic_DNA"/>
</dbReference>
<protein>
    <recommendedName>
        <fullName evidence="4">Pectate lyase superfamily protein domain-containing protein</fullName>
    </recommendedName>
</protein>
<evidence type="ECO:0000313" key="3">
    <source>
        <dbReference type="Proteomes" id="UP001597013"/>
    </source>
</evidence>
<evidence type="ECO:0000313" key="2">
    <source>
        <dbReference type="EMBL" id="MFD1062656.1"/>
    </source>
</evidence>
<proteinExistence type="predicted"/>
<evidence type="ECO:0008006" key="4">
    <source>
        <dbReference type="Google" id="ProtNLM"/>
    </source>
</evidence>
<organism evidence="2 3">
    <name type="scientific">Winogradskyella litorisediminis</name>
    <dbReference type="NCBI Taxonomy" id="1156618"/>
    <lineage>
        <taxon>Bacteria</taxon>
        <taxon>Pseudomonadati</taxon>
        <taxon>Bacteroidota</taxon>
        <taxon>Flavobacteriia</taxon>
        <taxon>Flavobacteriales</taxon>
        <taxon>Flavobacteriaceae</taxon>
        <taxon>Winogradskyella</taxon>
    </lineage>
</organism>
<name>A0ABW3N5C0_9FLAO</name>
<dbReference type="Proteomes" id="UP001597013">
    <property type="component" value="Unassembled WGS sequence"/>
</dbReference>
<feature type="chain" id="PRO_5045497382" description="Pectate lyase superfamily protein domain-containing protein" evidence="1">
    <location>
        <begin position="21"/>
        <end position="350"/>
    </location>
</feature>
<feature type="signal peptide" evidence="1">
    <location>
        <begin position="1"/>
        <end position="20"/>
    </location>
</feature>
<gene>
    <name evidence="2" type="ORF">ACFQ1Q_05310</name>
</gene>
<dbReference type="InterPro" id="IPR011050">
    <property type="entry name" value="Pectin_lyase_fold/virulence"/>
</dbReference>
<reference evidence="3" key="1">
    <citation type="journal article" date="2019" name="Int. J. Syst. Evol. Microbiol.">
        <title>The Global Catalogue of Microorganisms (GCM) 10K type strain sequencing project: providing services to taxonomists for standard genome sequencing and annotation.</title>
        <authorList>
            <consortium name="The Broad Institute Genomics Platform"/>
            <consortium name="The Broad Institute Genome Sequencing Center for Infectious Disease"/>
            <person name="Wu L."/>
            <person name="Ma J."/>
        </authorList>
    </citation>
    <scope>NUCLEOTIDE SEQUENCE [LARGE SCALE GENOMIC DNA]</scope>
    <source>
        <strain evidence="3">CCUG 62215</strain>
    </source>
</reference>
<keyword evidence="3" id="KW-1185">Reference proteome</keyword>
<dbReference type="SUPFAM" id="SSF51126">
    <property type="entry name" value="Pectin lyase-like"/>
    <property type="match status" value="1"/>
</dbReference>
<accession>A0ABW3N5C0</accession>
<evidence type="ECO:0000256" key="1">
    <source>
        <dbReference type="SAM" id="SignalP"/>
    </source>
</evidence>
<dbReference type="RefSeq" id="WP_386128717.1">
    <property type="nucleotide sequence ID" value="NZ_JBHTJL010000009.1"/>
</dbReference>
<sequence length="350" mass="37653">MKKCLLVFALSSFCFLDAFCQSLIAVQNNNTPQFFSEANEAFDAAVEGDTLYFPAGSFSIERIINKRLHIIGVGHNPEGTSATGATIFADGDGNRGVIVYGNGGGGTLTGISFVNVNCNSNDCASVRIDSDINGLIIDRVYMPNDLLTYTGTISNLLVVRSILRRFSVLDINGFQPFGLINNNIILTKSNRAKNISIESNIFFYSNTFQDDVLGANGCNISNNIFLDDNPLSGTVNSSIRNNFGINFNGLSGSNISSGNINSSTYTPSEIFTNYFSSANYSYEFDLTLLDGTSLIAAATDGGQIGIYGGRFPWKDGSIPFNPHIISKNISGTTDENGNLQIEVEVQAQGN</sequence>
<comment type="caution">
    <text evidence="2">The sequence shown here is derived from an EMBL/GenBank/DDBJ whole genome shotgun (WGS) entry which is preliminary data.</text>
</comment>
<keyword evidence="1" id="KW-0732">Signal</keyword>